<reference evidence="11 12" key="1">
    <citation type="journal article" date="2019" name="Nat. Ecol. Evol.">
        <title>Megaphylogeny resolves global patterns of mushroom evolution.</title>
        <authorList>
            <person name="Varga T."/>
            <person name="Krizsan K."/>
            <person name="Foldi C."/>
            <person name="Dima B."/>
            <person name="Sanchez-Garcia M."/>
            <person name="Sanchez-Ramirez S."/>
            <person name="Szollosi G.J."/>
            <person name="Szarkandi J.G."/>
            <person name="Papp V."/>
            <person name="Albert L."/>
            <person name="Andreopoulos W."/>
            <person name="Angelini C."/>
            <person name="Antonin V."/>
            <person name="Barry K.W."/>
            <person name="Bougher N.L."/>
            <person name="Buchanan P."/>
            <person name="Buyck B."/>
            <person name="Bense V."/>
            <person name="Catcheside P."/>
            <person name="Chovatia M."/>
            <person name="Cooper J."/>
            <person name="Damon W."/>
            <person name="Desjardin D."/>
            <person name="Finy P."/>
            <person name="Geml J."/>
            <person name="Haridas S."/>
            <person name="Hughes K."/>
            <person name="Justo A."/>
            <person name="Karasinski D."/>
            <person name="Kautmanova I."/>
            <person name="Kiss B."/>
            <person name="Kocsube S."/>
            <person name="Kotiranta H."/>
            <person name="LaButti K.M."/>
            <person name="Lechner B.E."/>
            <person name="Liimatainen K."/>
            <person name="Lipzen A."/>
            <person name="Lukacs Z."/>
            <person name="Mihaltcheva S."/>
            <person name="Morgado L.N."/>
            <person name="Niskanen T."/>
            <person name="Noordeloos M.E."/>
            <person name="Ohm R.A."/>
            <person name="Ortiz-Santana B."/>
            <person name="Ovrebo C."/>
            <person name="Racz N."/>
            <person name="Riley R."/>
            <person name="Savchenko A."/>
            <person name="Shiryaev A."/>
            <person name="Soop K."/>
            <person name="Spirin V."/>
            <person name="Szebenyi C."/>
            <person name="Tomsovsky M."/>
            <person name="Tulloss R.E."/>
            <person name="Uehling J."/>
            <person name="Grigoriev I.V."/>
            <person name="Vagvolgyi C."/>
            <person name="Papp T."/>
            <person name="Martin F.M."/>
            <person name="Miettinen O."/>
            <person name="Hibbett D.S."/>
            <person name="Nagy L.G."/>
        </authorList>
    </citation>
    <scope>NUCLEOTIDE SEQUENCE [LARGE SCALE GENOMIC DNA]</scope>
    <source>
        <strain evidence="11 12">FP101781</strain>
    </source>
</reference>
<proteinExistence type="inferred from homology"/>
<evidence type="ECO:0000256" key="10">
    <source>
        <dbReference type="RuleBase" id="RU000461"/>
    </source>
</evidence>
<dbReference type="GO" id="GO:0005506">
    <property type="term" value="F:iron ion binding"/>
    <property type="evidence" value="ECO:0007669"/>
    <property type="project" value="InterPro"/>
</dbReference>
<evidence type="ECO:0000313" key="12">
    <source>
        <dbReference type="Proteomes" id="UP000298030"/>
    </source>
</evidence>
<dbReference type="GO" id="GO:0020037">
    <property type="term" value="F:heme binding"/>
    <property type="evidence" value="ECO:0007669"/>
    <property type="project" value="InterPro"/>
</dbReference>
<evidence type="ECO:0000256" key="1">
    <source>
        <dbReference type="ARBA" id="ARBA00001971"/>
    </source>
</evidence>
<dbReference type="InterPro" id="IPR036396">
    <property type="entry name" value="Cyt_P450_sf"/>
</dbReference>
<dbReference type="PRINTS" id="PR00463">
    <property type="entry name" value="EP450I"/>
</dbReference>
<evidence type="ECO:0000256" key="2">
    <source>
        <dbReference type="ARBA" id="ARBA00005179"/>
    </source>
</evidence>
<dbReference type="OrthoDB" id="2789670at2759"/>
<evidence type="ECO:0000256" key="5">
    <source>
        <dbReference type="ARBA" id="ARBA00022723"/>
    </source>
</evidence>
<dbReference type="InterPro" id="IPR017972">
    <property type="entry name" value="Cyt_P450_CS"/>
</dbReference>
<feature type="binding site" description="axial binding residue" evidence="9">
    <location>
        <position position="219"/>
    </location>
    <ligand>
        <name>heme</name>
        <dbReference type="ChEBI" id="CHEBI:30413"/>
    </ligand>
    <ligandPart>
        <name>Fe</name>
        <dbReference type="ChEBI" id="CHEBI:18248"/>
    </ligandPart>
</feature>
<comment type="pathway">
    <text evidence="2">Secondary metabolite biosynthesis.</text>
</comment>
<sequence>MCQSSPNGGRRNTGAFGGGPCDLDISLPFEDAKANFSKGEKGAHHSIAASLISTLPESLSQRSEAEAVARNICALAYMAGAETSFGSALALIFALAHNPEVQANGQAELESVVGTERLPLLSDRPSLPYIHALVKELGRWYNAGPLGVPHSNTEDDEYDGYFLPKGTMFLPNIWAMMHDPEVFERPFDFMPERYLKDGKLDLTVPDGDLATFGFGRRVCPGRHFAKDTLFLFTASILATCQISRPRDAAGHFLVQTLELMNTTAAVPRPFKCHIEVVSLAGSARPPASVLWCSL</sequence>
<dbReference type="InterPro" id="IPR050364">
    <property type="entry name" value="Cytochrome_P450_fung"/>
</dbReference>
<keyword evidence="4 9" id="KW-0349">Heme</keyword>
<dbReference type="EMBL" id="QPFP01000036">
    <property type="protein sequence ID" value="TEB27970.1"/>
    <property type="molecule type" value="Genomic_DNA"/>
</dbReference>
<accession>A0A4Y7T1D6</accession>
<evidence type="ECO:0000256" key="9">
    <source>
        <dbReference type="PIRSR" id="PIRSR602401-1"/>
    </source>
</evidence>
<keyword evidence="7 9" id="KW-0408">Iron</keyword>
<evidence type="ECO:0000313" key="11">
    <source>
        <dbReference type="EMBL" id="TEB27970.1"/>
    </source>
</evidence>
<comment type="caution">
    <text evidence="11">The sequence shown here is derived from an EMBL/GenBank/DDBJ whole genome shotgun (WGS) entry which is preliminary data.</text>
</comment>
<dbReference type="GO" id="GO:0004497">
    <property type="term" value="F:monooxygenase activity"/>
    <property type="evidence" value="ECO:0007669"/>
    <property type="project" value="UniProtKB-KW"/>
</dbReference>
<dbReference type="PANTHER" id="PTHR46300:SF7">
    <property type="entry name" value="P450, PUTATIVE (EUROFUNG)-RELATED"/>
    <property type="match status" value="1"/>
</dbReference>
<comment type="cofactor">
    <cofactor evidence="1 9">
        <name>heme</name>
        <dbReference type="ChEBI" id="CHEBI:30413"/>
    </cofactor>
</comment>
<evidence type="ECO:0000256" key="4">
    <source>
        <dbReference type="ARBA" id="ARBA00022617"/>
    </source>
</evidence>
<keyword evidence="5 9" id="KW-0479">Metal-binding</keyword>
<dbReference type="InterPro" id="IPR002401">
    <property type="entry name" value="Cyt_P450_E_grp-I"/>
</dbReference>
<keyword evidence="8 10" id="KW-0503">Monooxygenase</keyword>
<dbReference type="PROSITE" id="PS00086">
    <property type="entry name" value="CYTOCHROME_P450"/>
    <property type="match status" value="1"/>
</dbReference>
<dbReference type="Proteomes" id="UP000298030">
    <property type="component" value="Unassembled WGS sequence"/>
</dbReference>
<dbReference type="GO" id="GO:0016705">
    <property type="term" value="F:oxidoreductase activity, acting on paired donors, with incorporation or reduction of molecular oxygen"/>
    <property type="evidence" value="ECO:0007669"/>
    <property type="project" value="InterPro"/>
</dbReference>
<keyword evidence="12" id="KW-1185">Reference proteome</keyword>
<dbReference type="SUPFAM" id="SSF48264">
    <property type="entry name" value="Cytochrome P450"/>
    <property type="match status" value="1"/>
</dbReference>
<evidence type="ECO:0000256" key="8">
    <source>
        <dbReference type="ARBA" id="ARBA00023033"/>
    </source>
</evidence>
<comment type="similarity">
    <text evidence="3 10">Belongs to the cytochrome P450 family.</text>
</comment>
<gene>
    <name evidence="11" type="ORF">FA13DRAFT_1776259</name>
</gene>
<dbReference type="AlphaFoldDB" id="A0A4Y7T1D6"/>
<dbReference type="Gene3D" id="1.10.630.10">
    <property type="entry name" value="Cytochrome P450"/>
    <property type="match status" value="1"/>
</dbReference>
<evidence type="ECO:0000256" key="6">
    <source>
        <dbReference type="ARBA" id="ARBA00023002"/>
    </source>
</evidence>
<dbReference type="InterPro" id="IPR001128">
    <property type="entry name" value="Cyt_P450"/>
</dbReference>
<evidence type="ECO:0000256" key="7">
    <source>
        <dbReference type="ARBA" id="ARBA00023004"/>
    </source>
</evidence>
<keyword evidence="6 10" id="KW-0560">Oxidoreductase</keyword>
<protein>
    <submittedName>
        <fullName evidence="11">Cytochrome P450</fullName>
    </submittedName>
</protein>
<name>A0A4Y7T1D6_COPMI</name>
<dbReference type="PANTHER" id="PTHR46300">
    <property type="entry name" value="P450, PUTATIVE (EUROFUNG)-RELATED-RELATED"/>
    <property type="match status" value="1"/>
</dbReference>
<organism evidence="11 12">
    <name type="scientific">Coprinellus micaceus</name>
    <name type="common">Glistening ink-cap mushroom</name>
    <name type="synonym">Coprinus micaceus</name>
    <dbReference type="NCBI Taxonomy" id="71717"/>
    <lineage>
        <taxon>Eukaryota</taxon>
        <taxon>Fungi</taxon>
        <taxon>Dikarya</taxon>
        <taxon>Basidiomycota</taxon>
        <taxon>Agaricomycotina</taxon>
        <taxon>Agaricomycetes</taxon>
        <taxon>Agaricomycetidae</taxon>
        <taxon>Agaricales</taxon>
        <taxon>Agaricineae</taxon>
        <taxon>Psathyrellaceae</taxon>
        <taxon>Coprinellus</taxon>
    </lineage>
</organism>
<evidence type="ECO:0000256" key="3">
    <source>
        <dbReference type="ARBA" id="ARBA00010617"/>
    </source>
</evidence>
<dbReference type="Pfam" id="PF00067">
    <property type="entry name" value="p450"/>
    <property type="match status" value="1"/>
</dbReference>
<dbReference type="STRING" id="71717.A0A4Y7T1D6"/>